<evidence type="ECO:0000313" key="3">
    <source>
        <dbReference type="Proteomes" id="UP000610960"/>
    </source>
</evidence>
<name>A0A830GVQ6_9CREN</name>
<dbReference type="AlphaFoldDB" id="A0A830GVQ6"/>
<keyword evidence="1" id="KW-0812">Transmembrane</keyword>
<gene>
    <name evidence="2" type="ORF">GCM10007981_02130</name>
</gene>
<evidence type="ECO:0000256" key="1">
    <source>
        <dbReference type="SAM" id="Phobius"/>
    </source>
</evidence>
<reference evidence="2" key="2">
    <citation type="submission" date="2020-09" db="EMBL/GenBank/DDBJ databases">
        <authorList>
            <person name="Sun Q."/>
            <person name="Ohkuma M."/>
        </authorList>
    </citation>
    <scope>NUCLEOTIDE SEQUENCE</scope>
    <source>
        <strain evidence="2">JCM 10088</strain>
    </source>
</reference>
<organism evidence="2 3">
    <name type="scientific">Thermocladium modestius</name>
    <dbReference type="NCBI Taxonomy" id="62609"/>
    <lineage>
        <taxon>Archaea</taxon>
        <taxon>Thermoproteota</taxon>
        <taxon>Thermoprotei</taxon>
        <taxon>Thermoproteales</taxon>
        <taxon>Thermoproteaceae</taxon>
        <taxon>Thermocladium</taxon>
    </lineage>
</organism>
<comment type="caution">
    <text evidence="2">The sequence shown here is derived from an EMBL/GenBank/DDBJ whole genome shotgun (WGS) entry which is preliminary data.</text>
</comment>
<protein>
    <submittedName>
        <fullName evidence="2">Uncharacterized protein</fullName>
    </submittedName>
</protein>
<keyword evidence="3" id="KW-1185">Reference proteome</keyword>
<keyword evidence="1" id="KW-1133">Transmembrane helix</keyword>
<accession>A0A830GVQ6</accession>
<dbReference type="RefSeq" id="WP_188595625.1">
    <property type="nucleotide sequence ID" value="NZ_BMNL01000001.1"/>
</dbReference>
<dbReference type="Proteomes" id="UP000610960">
    <property type="component" value="Unassembled WGS sequence"/>
</dbReference>
<evidence type="ECO:0000313" key="2">
    <source>
        <dbReference type="EMBL" id="GGP19241.1"/>
    </source>
</evidence>
<keyword evidence="1" id="KW-0472">Membrane</keyword>
<feature type="transmembrane region" description="Helical" evidence="1">
    <location>
        <begin position="49"/>
        <end position="75"/>
    </location>
</feature>
<proteinExistence type="predicted"/>
<reference evidence="2" key="1">
    <citation type="journal article" date="2014" name="Int. J. Syst. Evol. Microbiol.">
        <title>Complete genome sequence of Corynebacterium casei LMG S-19264T (=DSM 44701T), isolated from a smear-ripened cheese.</title>
        <authorList>
            <consortium name="US DOE Joint Genome Institute (JGI-PGF)"/>
            <person name="Walter F."/>
            <person name="Albersmeier A."/>
            <person name="Kalinowski J."/>
            <person name="Ruckert C."/>
        </authorList>
    </citation>
    <scope>NUCLEOTIDE SEQUENCE</scope>
    <source>
        <strain evidence="2">JCM 10088</strain>
    </source>
</reference>
<sequence length="76" mass="8285">MIVTAKKFIPIETKLQEVRQPVMEAGKLIDRIGEVIDSLINDVEKKGNVINLGISVSPLSIGSIDGLLVVVWAMLQ</sequence>
<dbReference type="EMBL" id="BMNL01000001">
    <property type="protein sequence ID" value="GGP19241.1"/>
    <property type="molecule type" value="Genomic_DNA"/>
</dbReference>